<gene>
    <name evidence="2" type="ORF">CRV06_00980</name>
</gene>
<dbReference type="InterPro" id="IPR013024">
    <property type="entry name" value="GGCT-like"/>
</dbReference>
<dbReference type="AlphaFoldDB" id="A0A4Q0Y7N1"/>
<evidence type="ECO:0000313" key="3">
    <source>
        <dbReference type="Proteomes" id="UP000290191"/>
    </source>
</evidence>
<dbReference type="STRING" id="877500.GCA_000935065_02528"/>
<proteinExistence type="predicted"/>
<dbReference type="CDD" id="cd06661">
    <property type="entry name" value="GGCT_like"/>
    <property type="match status" value="1"/>
</dbReference>
<evidence type="ECO:0000313" key="2">
    <source>
        <dbReference type="EMBL" id="RXJ64561.1"/>
    </source>
</evidence>
<reference evidence="2 3" key="1">
    <citation type="submission" date="2017-10" db="EMBL/GenBank/DDBJ databases">
        <title>Genomics of the genus Arcobacter.</title>
        <authorList>
            <person name="Perez-Cataluna A."/>
            <person name="Figueras M.J."/>
        </authorList>
    </citation>
    <scope>NUCLEOTIDE SEQUENCE [LARGE SCALE GENOMIC DNA]</scope>
    <source>
        <strain evidence="2 3">DSM 24636</strain>
    </source>
</reference>
<keyword evidence="2" id="KW-0808">Transferase</keyword>
<feature type="domain" description="Gamma-glutamylcyclotransferase AIG2-like" evidence="1">
    <location>
        <begin position="11"/>
        <end position="109"/>
    </location>
</feature>
<dbReference type="Proteomes" id="UP000290191">
    <property type="component" value="Unassembled WGS sequence"/>
</dbReference>
<dbReference type="EMBL" id="PDKO01000001">
    <property type="protein sequence ID" value="RXJ64561.1"/>
    <property type="molecule type" value="Genomic_DNA"/>
</dbReference>
<keyword evidence="3" id="KW-1185">Reference proteome</keyword>
<evidence type="ECO:0000259" key="1">
    <source>
        <dbReference type="Pfam" id="PF06094"/>
    </source>
</evidence>
<dbReference type="Pfam" id="PF06094">
    <property type="entry name" value="GGACT"/>
    <property type="match status" value="1"/>
</dbReference>
<comment type="caution">
    <text evidence="2">The sequence shown here is derived from an EMBL/GenBank/DDBJ whole genome shotgun (WGS) entry which is preliminary data.</text>
</comment>
<dbReference type="InterPro" id="IPR036568">
    <property type="entry name" value="GGCT-like_sf"/>
</dbReference>
<name>A0A4Q0Y7N1_9BACT</name>
<dbReference type="GO" id="GO:0016740">
    <property type="term" value="F:transferase activity"/>
    <property type="evidence" value="ECO:0007669"/>
    <property type="project" value="UniProtKB-KW"/>
</dbReference>
<protein>
    <submittedName>
        <fullName evidence="2">Gamma-glutamylcyclotransferase</fullName>
    </submittedName>
</protein>
<organism evidence="2 3">
    <name type="scientific">Halarcobacter anaerophilus</name>
    <dbReference type="NCBI Taxonomy" id="877500"/>
    <lineage>
        <taxon>Bacteria</taxon>
        <taxon>Pseudomonadati</taxon>
        <taxon>Campylobacterota</taxon>
        <taxon>Epsilonproteobacteria</taxon>
        <taxon>Campylobacterales</taxon>
        <taxon>Arcobacteraceae</taxon>
        <taxon>Halarcobacter</taxon>
    </lineage>
</organism>
<dbReference type="Gene3D" id="3.10.490.10">
    <property type="entry name" value="Gamma-glutamyl cyclotransferase-like"/>
    <property type="match status" value="1"/>
</dbReference>
<accession>A0A4Q0Y7N1</accession>
<sequence>MDNSRNRLNDVFFYGLYMDEEILKNKGIVPKNRREAFVKGYRIRIGNSATLLRDEDSKTYGMVYSLTHDEIKKLYQDLSSYTSEALLIEAEGEVIPALCYVLLDEPAEDEKNEEYFHKLIACLDKYTLPKPIKV</sequence>
<dbReference type="SUPFAM" id="SSF110857">
    <property type="entry name" value="Gamma-glutamyl cyclotransferase-like"/>
    <property type="match status" value="1"/>
</dbReference>
<dbReference type="OrthoDB" id="5349038at2"/>
<dbReference type="InterPro" id="IPR009288">
    <property type="entry name" value="AIG2-like_dom"/>
</dbReference>
<dbReference type="RefSeq" id="WP_129080972.1">
    <property type="nucleotide sequence ID" value="NZ_CP041070.1"/>
</dbReference>